<reference evidence="2 3" key="1">
    <citation type="submission" date="2013-03" db="EMBL/GenBank/DDBJ databases">
        <title>The Genome Sequence of Capronia epimyces CBS 606.96.</title>
        <authorList>
            <consortium name="The Broad Institute Genomics Platform"/>
            <person name="Cuomo C."/>
            <person name="de Hoog S."/>
            <person name="Gorbushina A."/>
            <person name="Walker B."/>
            <person name="Young S.K."/>
            <person name="Zeng Q."/>
            <person name="Gargeya S."/>
            <person name="Fitzgerald M."/>
            <person name="Haas B."/>
            <person name="Abouelleil A."/>
            <person name="Allen A.W."/>
            <person name="Alvarado L."/>
            <person name="Arachchi H.M."/>
            <person name="Berlin A.M."/>
            <person name="Chapman S.B."/>
            <person name="Gainer-Dewar J."/>
            <person name="Goldberg J."/>
            <person name="Griggs A."/>
            <person name="Gujja S."/>
            <person name="Hansen M."/>
            <person name="Howarth C."/>
            <person name="Imamovic A."/>
            <person name="Ireland A."/>
            <person name="Larimer J."/>
            <person name="McCowan C."/>
            <person name="Murphy C."/>
            <person name="Pearson M."/>
            <person name="Poon T.W."/>
            <person name="Priest M."/>
            <person name="Roberts A."/>
            <person name="Saif S."/>
            <person name="Shea T."/>
            <person name="Sisk P."/>
            <person name="Sykes S."/>
            <person name="Wortman J."/>
            <person name="Nusbaum C."/>
            <person name="Birren B."/>
        </authorList>
    </citation>
    <scope>NUCLEOTIDE SEQUENCE [LARGE SCALE GENOMIC DNA]</scope>
    <source>
        <strain evidence="2 3">CBS 606.96</strain>
    </source>
</reference>
<dbReference type="HOGENOM" id="CLU_076635_4_0_1"/>
<comment type="caution">
    <text evidence="2">The sequence shown here is derived from an EMBL/GenBank/DDBJ whole genome shotgun (WGS) entry which is preliminary data.</text>
</comment>
<proteinExistence type="predicted"/>
<name>W9XJY9_9EURO</name>
<accession>W9XJY9</accession>
<organism evidence="2 3">
    <name type="scientific">Capronia epimyces CBS 606.96</name>
    <dbReference type="NCBI Taxonomy" id="1182542"/>
    <lineage>
        <taxon>Eukaryota</taxon>
        <taxon>Fungi</taxon>
        <taxon>Dikarya</taxon>
        <taxon>Ascomycota</taxon>
        <taxon>Pezizomycotina</taxon>
        <taxon>Eurotiomycetes</taxon>
        <taxon>Chaetothyriomycetidae</taxon>
        <taxon>Chaetothyriales</taxon>
        <taxon>Herpotrichiellaceae</taxon>
        <taxon>Capronia</taxon>
    </lineage>
</organism>
<dbReference type="EMBL" id="AMGY01000011">
    <property type="protein sequence ID" value="EXJ77281.1"/>
    <property type="molecule type" value="Genomic_DNA"/>
</dbReference>
<evidence type="ECO:0000313" key="2">
    <source>
        <dbReference type="EMBL" id="EXJ77281.1"/>
    </source>
</evidence>
<feature type="region of interest" description="Disordered" evidence="1">
    <location>
        <begin position="75"/>
        <end position="127"/>
    </location>
</feature>
<sequence length="127" mass="14107">MSAPNDTNGDAGWKANGRPQSTLARDFSATLDDLFKLNGVGALEESVEQKKDTLQSQRYQLENLDAKLRETDEKLRTLESKHHRHVEISSTSRRRPVSSIFPGENDADYSSGDSDAQKSSPAREVES</sequence>
<dbReference type="Proteomes" id="UP000019478">
    <property type="component" value="Unassembled WGS sequence"/>
</dbReference>
<gene>
    <name evidence="2" type="ORF">A1O3_10439</name>
</gene>
<dbReference type="eggNOG" id="ENOG502SCEJ">
    <property type="taxonomic scope" value="Eukaryota"/>
</dbReference>
<dbReference type="AlphaFoldDB" id="W9XJY9"/>
<dbReference type="RefSeq" id="XP_007738719.1">
    <property type="nucleotide sequence ID" value="XM_007740529.1"/>
</dbReference>
<feature type="compositionally biased region" description="Polar residues" evidence="1">
    <location>
        <begin position="111"/>
        <end position="120"/>
    </location>
</feature>
<keyword evidence="3" id="KW-1185">Reference proteome</keyword>
<dbReference type="OrthoDB" id="5408734at2759"/>
<evidence type="ECO:0000313" key="3">
    <source>
        <dbReference type="Proteomes" id="UP000019478"/>
    </source>
</evidence>
<dbReference type="GeneID" id="19174519"/>
<protein>
    <submittedName>
        <fullName evidence="2">Uncharacterized protein</fullName>
    </submittedName>
</protein>
<evidence type="ECO:0000256" key="1">
    <source>
        <dbReference type="SAM" id="MobiDB-lite"/>
    </source>
</evidence>
<feature type="non-terminal residue" evidence="2">
    <location>
        <position position="127"/>
    </location>
</feature>